<dbReference type="PANTHER" id="PTHR44942:SF4">
    <property type="entry name" value="METHYLTRANSFERASE TYPE 11 DOMAIN-CONTAINING PROTEIN"/>
    <property type="match status" value="1"/>
</dbReference>
<name>A0AAE9YE18_9ACTN</name>
<dbReference type="KEGG" id="ima:PO878_21575"/>
<gene>
    <name evidence="5" type="ORF">PO878_21575</name>
</gene>
<organism evidence="5 6">
    <name type="scientific">Iamia majanohamensis</name>
    <dbReference type="NCBI Taxonomy" id="467976"/>
    <lineage>
        <taxon>Bacteria</taxon>
        <taxon>Bacillati</taxon>
        <taxon>Actinomycetota</taxon>
        <taxon>Acidimicrobiia</taxon>
        <taxon>Acidimicrobiales</taxon>
        <taxon>Iamiaceae</taxon>
        <taxon>Iamia</taxon>
    </lineage>
</organism>
<reference evidence="5" key="1">
    <citation type="submission" date="2023-01" db="EMBL/GenBank/DDBJ databases">
        <title>The diversity of Class Acidimicrobiia in South China Sea sediment environments and the proposal of Iamia marina sp. nov., a novel species of the genus Iamia.</title>
        <authorList>
            <person name="He Y."/>
            <person name="Tian X."/>
        </authorList>
    </citation>
    <scope>NUCLEOTIDE SEQUENCE</scope>
    <source>
        <strain evidence="5">DSM 19957</strain>
    </source>
</reference>
<sequence length="254" mass="27422">MSDAPSDPAPWSRYTAAAPDGHDRPTDVATYGPGIPDEAELRLLGNLEGKRVLDLGCGAGSASVAFARAGAKVIAVDPSADQLELARQAAEEADVRLELQQAGPAELAFVRADGIDVVYSAYALAEVVDLDRVFRQVHRVLKQECPLVFSLPHPIFTMFVAGPRGLEAPTDSPPVLRRRYHDDTPYVVDRGGDRVTDVPRTTGALFTSLTRAGFRVDHLLEPPADRALVADKAWAEPMAWVPPTLVLRGRKQGL</sequence>
<proteinExistence type="predicted"/>
<dbReference type="EMBL" id="CP116942">
    <property type="protein sequence ID" value="WCO67082.1"/>
    <property type="molecule type" value="Genomic_DNA"/>
</dbReference>
<dbReference type="Pfam" id="PF13649">
    <property type="entry name" value="Methyltransf_25"/>
    <property type="match status" value="1"/>
</dbReference>
<dbReference type="RefSeq" id="WP_272736604.1">
    <property type="nucleotide sequence ID" value="NZ_CP116942.1"/>
</dbReference>
<feature type="region of interest" description="Disordered" evidence="3">
    <location>
        <begin position="1"/>
        <end position="31"/>
    </location>
</feature>
<evidence type="ECO:0000259" key="4">
    <source>
        <dbReference type="Pfam" id="PF13649"/>
    </source>
</evidence>
<dbReference type="GO" id="GO:0008168">
    <property type="term" value="F:methyltransferase activity"/>
    <property type="evidence" value="ECO:0007669"/>
    <property type="project" value="UniProtKB-KW"/>
</dbReference>
<accession>A0AAE9YE18</accession>
<evidence type="ECO:0000256" key="2">
    <source>
        <dbReference type="ARBA" id="ARBA00022679"/>
    </source>
</evidence>
<keyword evidence="6" id="KW-1185">Reference proteome</keyword>
<evidence type="ECO:0000256" key="3">
    <source>
        <dbReference type="SAM" id="MobiDB-lite"/>
    </source>
</evidence>
<evidence type="ECO:0000256" key="1">
    <source>
        <dbReference type="ARBA" id="ARBA00022603"/>
    </source>
</evidence>
<keyword evidence="2" id="KW-0808">Transferase</keyword>
<feature type="domain" description="Methyltransferase" evidence="4">
    <location>
        <begin position="52"/>
        <end position="143"/>
    </location>
</feature>
<evidence type="ECO:0000313" key="6">
    <source>
        <dbReference type="Proteomes" id="UP001216390"/>
    </source>
</evidence>
<dbReference type="InterPro" id="IPR051052">
    <property type="entry name" value="Diverse_substrate_MTase"/>
</dbReference>
<dbReference type="SUPFAM" id="SSF53335">
    <property type="entry name" value="S-adenosyl-L-methionine-dependent methyltransferases"/>
    <property type="match status" value="1"/>
</dbReference>
<keyword evidence="1 5" id="KW-0489">Methyltransferase</keyword>
<dbReference type="Gene3D" id="3.40.50.150">
    <property type="entry name" value="Vaccinia Virus protein VP39"/>
    <property type="match status" value="1"/>
</dbReference>
<dbReference type="InterPro" id="IPR041698">
    <property type="entry name" value="Methyltransf_25"/>
</dbReference>
<dbReference type="GO" id="GO:0032259">
    <property type="term" value="P:methylation"/>
    <property type="evidence" value="ECO:0007669"/>
    <property type="project" value="UniProtKB-KW"/>
</dbReference>
<dbReference type="InterPro" id="IPR029063">
    <property type="entry name" value="SAM-dependent_MTases_sf"/>
</dbReference>
<dbReference type="AlphaFoldDB" id="A0AAE9YE18"/>
<evidence type="ECO:0000313" key="5">
    <source>
        <dbReference type="EMBL" id="WCO67082.1"/>
    </source>
</evidence>
<protein>
    <submittedName>
        <fullName evidence="5">Class I SAM-dependent methyltransferase</fullName>
    </submittedName>
</protein>
<dbReference type="PANTHER" id="PTHR44942">
    <property type="entry name" value="METHYLTRANSF_11 DOMAIN-CONTAINING PROTEIN"/>
    <property type="match status" value="1"/>
</dbReference>
<dbReference type="Proteomes" id="UP001216390">
    <property type="component" value="Chromosome"/>
</dbReference>
<dbReference type="CDD" id="cd02440">
    <property type="entry name" value="AdoMet_MTases"/>
    <property type="match status" value="1"/>
</dbReference>